<keyword evidence="1" id="KW-0472">Membrane</keyword>
<organism evidence="2 3">
    <name type="scientific">Polyporus arcularius HHB13444</name>
    <dbReference type="NCBI Taxonomy" id="1314778"/>
    <lineage>
        <taxon>Eukaryota</taxon>
        <taxon>Fungi</taxon>
        <taxon>Dikarya</taxon>
        <taxon>Basidiomycota</taxon>
        <taxon>Agaricomycotina</taxon>
        <taxon>Agaricomycetes</taxon>
        <taxon>Polyporales</taxon>
        <taxon>Polyporaceae</taxon>
        <taxon>Polyporus</taxon>
    </lineage>
</organism>
<gene>
    <name evidence="2" type="ORF">K466DRAFT_286554</name>
</gene>
<evidence type="ECO:0000313" key="3">
    <source>
        <dbReference type="Proteomes" id="UP000308197"/>
    </source>
</evidence>
<dbReference type="AlphaFoldDB" id="A0A5C3P3A5"/>
<dbReference type="EMBL" id="ML211450">
    <property type="protein sequence ID" value="TFK82790.1"/>
    <property type="molecule type" value="Genomic_DNA"/>
</dbReference>
<keyword evidence="1" id="KW-1133">Transmembrane helix</keyword>
<feature type="transmembrane region" description="Helical" evidence="1">
    <location>
        <begin position="44"/>
        <end position="64"/>
    </location>
</feature>
<evidence type="ECO:0000313" key="2">
    <source>
        <dbReference type="EMBL" id="TFK82790.1"/>
    </source>
</evidence>
<evidence type="ECO:0000256" key="1">
    <source>
        <dbReference type="SAM" id="Phobius"/>
    </source>
</evidence>
<protein>
    <submittedName>
        <fullName evidence="2">Uncharacterized protein</fullName>
    </submittedName>
</protein>
<accession>A0A5C3P3A5</accession>
<dbReference type="Proteomes" id="UP000308197">
    <property type="component" value="Unassembled WGS sequence"/>
</dbReference>
<keyword evidence="1" id="KW-0812">Transmembrane</keyword>
<name>A0A5C3P3A5_9APHY</name>
<reference evidence="2 3" key="1">
    <citation type="journal article" date="2019" name="Nat. Ecol. Evol.">
        <title>Megaphylogeny resolves global patterns of mushroom evolution.</title>
        <authorList>
            <person name="Varga T."/>
            <person name="Krizsan K."/>
            <person name="Foldi C."/>
            <person name="Dima B."/>
            <person name="Sanchez-Garcia M."/>
            <person name="Sanchez-Ramirez S."/>
            <person name="Szollosi G.J."/>
            <person name="Szarkandi J.G."/>
            <person name="Papp V."/>
            <person name="Albert L."/>
            <person name="Andreopoulos W."/>
            <person name="Angelini C."/>
            <person name="Antonin V."/>
            <person name="Barry K.W."/>
            <person name="Bougher N.L."/>
            <person name="Buchanan P."/>
            <person name="Buyck B."/>
            <person name="Bense V."/>
            <person name="Catcheside P."/>
            <person name="Chovatia M."/>
            <person name="Cooper J."/>
            <person name="Damon W."/>
            <person name="Desjardin D."/>
            <person name="Finy P."/>
            <person name="Geml J."/>
            <person name="Haridas S."/>
            <person name="Hughes K."/>
            <person name="Justo A."/>
            <person name="Karasinski D."/>
            <person name="Kautmanova I."/>
            <person name="Kiss B."/>
            <person name="Kocsube S."/>
            <person name="Kotiranta H."/>
            <person name="LaButti K.M."/>
            <person name="Lechner B.E."/>
            <person name="Liimatainen K."/>
            <person name="Lipzen A."/>
            <person name="Lukacs Z."/>
            <person name="Mihaltcheva S."/>
            <person name="Morgado L.N."/>
            <person name="Niskanen T."/>
            <person name="Noordeloos M.E."/>
            <person name="Ohm R.A."/>
            <person name="Ortiz-Santana B."/>
            <person name="Ovrebo C."/>
            <person name="Racz N."/>
            <person name="Riley R."/>
            <person name="Savchenko A."/>
            <person name="Shiryaev A."/>
            <person name="Soop K."/>
            <person name="Spirin V."/>
            <person name="Szebenyi C."/>
            <person name="Tomsovsky M."/>
            <person name="Tulloss R.E."/>
            <person name="Uehling J."/>
            <person name="Grigoriev I.V."/>
            <person name="Vagvolgyi C."/>
            <person name="Papp T."/>
            <person name="Martin F.M."/>
            <person name="Miettinen O."/>
            <person name="Hibbett D.S."/>
            <person name="Nagy L.G."/>
        </authorList>
    </citation>
    <scope>NUCLEOTIDE SEQUENCE [LARGE SCALE GENOMIC DNA]</scope>
    <source>
        <strain evidence="2 3">HHB13444</strain>
    </source>
</reference>
<dbReference type="InParanoid" id="A0A5C3P3A5"/>
<keyword evidence="3" id="KW-1185">Reference proteome</keyword>
<proteinExistence type="predicted"/>
<sequence>MPLRGATLKRASTSLFLIPATLAPLVSPLTHTSLLTMIACIVNHPVGFLVIMLPVVVITIYSLAPARQDVLPMLQMSGHYFARRLF</sequence>